<comment type="caution">
    <text evidence="2">The sequence shown here is derived from an EMBL/GenBank/DDBJ whole genome shotgun (WGS) entry which is preliminary data.</text>
</comment>
<name>A0ABR3I4U7_LOXSC</name>
<evidence type="ECO:0000256" key="1">
    <source>
        <dbReference type="SAM" id="Phobius"/>
    </source>
</evidence>
<evidence type="ECO:0000313" key="2">
    <source>
        <dbReference type="EMBL" id="KAL0883829.1"/>
    </source>
</evidence>
<accession>A0ABR3I4U7</accession>
<protein>
    <submittedName>
        <fullName evidence="2">Uncharacterized protein</fullName>
    </submittedName>
</protein>
<reference evidence="2 3" key="1">
    <citation type="submission" date="2024-06" db="EMBL/GenBank/DDBJ databases">
        <title>A chromosome-level genome assembly of beet webworm, Loxostege sticticalis.</title>
        <authorList>
            <person name="Zhang Y."/>
        </authorList>
    </citation>
    <scope>NUCLEOTIDE SEQUENCE [LARGE SCALE GENOMIC DNA]</scope>
    <source>
        <strain evidence="2">AQ026</strain>
        <tissue evidence="2">Whole body</tissue>
    </source>
</reference>
<feature type="transmembrane region" description="Helical" evidence="1">
    <location>
        <begin position="127"/>
        <end position="153"/>
    </location>
</feature>
<dbReference type="Proteomes" id="UP001549920">
    <property type="component" value="Unassembled WGS sequence"/>
</dbReference>
<gene>
    <name evidence="2" type="ORF">ABMA27_015916</name>
</gene>
<keyword evidence="1" id="KW-0472">Membrane</keyword>
<organism evidence="2 3">
    <name type="scientific">Loxostege sticticalis</name>
    <name type="common">Beet webworm moth</name>
    <dbReference type="NCBI Taxonomy" id="481309"/>
    <lineage>
        <taxon>Eukaryota</taxon>
        <taxon>Metazoa</taxon>
        <taxon>Ecdysozoa</taxon>
        <taxon>Arthropoda</taxon>
        <taxon>Hexapoda</taxon>
        <taxon>Insecta</taxon>
        <taxon>Pterygota</taxon>
        <taxon>Neoptera</taxon>
        <taxon>Endopterygota</taxon>
        <taxon>Lepidoptera</taxon>
        <taxon>Glossata</taxon>
        <taxon>Ditrysia</taxon>
        <taxon>Pyraloidea</taxon>
        <taxon>Crambidae</taxon>
        <taxon>Pyraustinae</taxon>
        <taxon>Loxostege</taxon>
    </lineage>
</organism>
<keyword evidence="1" id="KW-1133">Transmembrane helix</keyword>
<dbReference type="EMBL" id="JBEUOH010000008">
    <property type="protein sequence ID" value="KAL0883829.1"/>
    <property type="molecule type" value="Genomic_DNA"/>
</dbReference>
<evidence type="ECO:0000313" key="3">
    <source>
        <dbReference type="Proteomes" id="UP001549920"/>
    </source>
</evidence>
<proteinExistence type="predicted"/>
<keyword evidence="1" id="KW-0812">Transmembrane</keyword>
<keyword evidence="3" id="KW-1185">Reference proteome</keyword>
<sequence>MKKPTASSQRAGRYYATQLTSCVLTARRPRPYSANGVLTASRLRACGESAACLLRADSESPAKQQRNVASPEHLPRHSGPLAADARTAGFHLGAGARAVSLHLAAGASVYDFLCICKDLFLKQDKCLCALIVLIAVAFFTGILIGAATCGSYLGRFNSPILSCIDNFFIPDSYTTIKETYLSIT</sequence>